<protein>
    <submittedName>
        <fullName evidence="1">Uncharacterized protein</fullName>
    </submittedName>
</protein>
<proteinExistence type="predicted"/>
<name>A0ABR1AJ44_POLSC</name>
<keyword evidence="2" id="KW-1185">Reference proteome</keyword>
<comment type="caution">
    <text evidence="1">The sequence shown here is derived from an EMBL/GenBank/DDBJ whole genome shotgun (WGS) entry which is preliminary data.</text>
</comment>
<dbReference type="EMBL" id="JAWJWF010000048">
    <property type="protein sequence ID" value="KAK6620398.1"/>
    <property type="molecule type" value="Genomic_DNA"/>
</dbReference>
<evidence type="ECO:0000313" key="2">
    <source>
        <dbReference type="Proteomes" id="UP001359485"/>
    </source>
</evidence>
<dbReference type="Proteomes" id="UP001359485">
    <property type="component" value="Unassembled WGS sequence"/>
</dbReference>
<organism evidence="1 2">
    <name type="scientific">Polyplax serrata</name>
    <name type="common">Common mouse louse</name>
    <dbReference type="NCBI Taxonomy" id="468196"/>
    <lineage>
        <taxon>Eukaryota</taxon>
        <taxon>Metazoa</taxon>
        <taxon>Ecdysozoa</taxon>
        <taxon>Arthropoda</taxon>
        <taxon>Hexapoda</taxon>
        <taxon>Insecta</taxon>
        <taxon>Pterygota</taxon>
        <taxon>Neoptera</taxon>
        <taxon>Paraneoptera</taxon>
        <taxon>Psocodea</taxon>
        <taxon>Troctomorpha</taxon>
        <taxon>Phthiraptera</taxon>
        <taxon>Anoplura</taxon>
        <taxon>Polyplacidae</taxon>
        <taxon>Polyplax</taxon>
    </lineage>
</organism>
<evidence type="ECO:0000313" key="1">
    <source>
        <dbReference type="EMBL" id="KAK6620398.1"/>
    </source>
</evidence>
<gene>
    <name evidence="1" type="ORF">RUM44_006799</name>
</gene>
<accession>A0ABR1AJ44</accession>
<sequence>MAGDDSPPPHFQTTVEQVGLDELEKNAADFKKGTGLIDLNLVDLAFFCFGLHCQVRDVSYETRLLLVFTNCGKIEKADKKGFVKKDKNEPGRYEIEPKSDDQ</sequence>
<reference evidence="1 2" key="1">
    <citation type="submission" date="2023-09" db="EMBL/GenBank/DDBJ databases">
        <title>Genomes of two closely related lineages of the louse Polyplax serrata with different host specificities.</title>
        <authorList>
            <person name="Martinu J."/>
            <person name="Tarabai H."/>
            <person name="Stefka J."/>
            <person name="Hypsa V."/>
        </authorList>
    </citation>
    <scope>NUCLEOTIDE SEQUENCE [LARGE SCALE GENOMIC DNA]</scope>
    <source>
        <strain evidence="1">98ZLc_SE</strain>
    </source>
</reference>